<keyword evidence="3 7" id="KW-0808">Transferase</keyword>
<keyword evidence="4" id="KW-0472">Membrane</keyword>
<evidence type="ECO:0000256" key="3">
    <source>
        <dbReference type="ARBA" id="ARBA00022679"/>
    </source>
</evidence>
<comment type="subcellular location">
    <subcellularLocation>
        <location evidence="1">Endomembrane system</location>
        <topology evidence="1">Peripheral membrane protein</topology>
    </subcellularLocation>
</comment>
<dbReference type="GO" id="GO:0005886">
    <property type="term" value="C:plasma membrane"/>
    <property type="evidence" value="ECO:0007669"/>
    <property type="project" value="TreeGrafter"/>
</dbReference>
<dbReference type="GO" id="GO:0006629">
    <property type="term" value="P:lipid metabolic process"/>
    <property type="evidence" value="ECO:0007669"/>
    <property type="project" value="InterPro"/>
</dbReference>
<evidence type="ECO:0000256" key="4">
    <source>
        <dbReference type="ARBA" id="ARBA00023136"/>
    </source>
</evidence>
<dbReference type="InterPro" id="IPR045520">
    <property type="entry name" value="GPAT/DHAPAT_C"/>
</dbReference>
<evidence type="ECO:0000313" key="7">
    <source>
        <dbReference type="EMBL" id="PPJ39982.1"/>
    </source>
</evidence>
<dbReference type="Pfam" id="PF01553">
    <property type="entry name" value="Acyltransferase"/>
    <property type="match status" value="1"/>
</dbReference>
<evidence type="ECO:0000259" key="6">
    <source>
        <dbReference type="SMART" id="SM00563"/>
    </source>
</evidence>
<dbReference type="Proteomes" id="UP000239874">
    <property type="component" value="Unassembled WGS sequence"/>
</dbReference>
<proteinExistence type="inferred from homology"/>
<name>A0A2S6AXK4_9NOCA</name>
<dbReference type="EMBL" id="PSZC01000001">
    <property type="protein sequence ID" value="PPJ39982.1"/>
    <property type="molecule type" value="Genomic_DNA"/>
</dbReference>
<dbReference type="NCBIfam" id="NF002886">
    <property type="entry name" value="PRK03355.1"/>
    <property type="match status" value="1"/>
</dbReference>
<dbReference type="GO" id="GO:0008374">
    <property type="term" value="F:O-acyltransferase activity"/>
    <property type="evidence" value="ECO:0007669"/>
    <property type="project" value="InterPro"/>
</dbReference>
<dbReference type="PANTHER" id="PTHR12563:SF17">
    <property type="entry name" value="DIHYDROXYACETONE PHOSPHATE ACYLTRANSFERASE"/>
    <property type="match status" value="1"/>
</dbReference>
<accession>A0A2S6AXK4</accession>
<reference evidence="7 8" key="1">
    <citation type="submission" date="2018-02" db="EMBL/GenBank/DDBJ databases">
        <title>8 Nocardia nova and 1 Nocardia cyriacigeorgica strain used for evolution to TMP-SMX.</title>
        <authorList>
            <person name="Mehta H."/>
            <person name="Weng J."/>
            <person name="Shamoo Y."/>
        </authorList>
    </citation>
    <scope>NUCLEOTIDE SEQUENCE [LARGE SCALE GENOMIC DNA]</scope>
    <source>
        <strain evidence="7 8">MDA3139</strain>
    </source>
</reference>
<protein>
    <submittedName>
        <fullName evidence="7">Glycerol-3-phosphate acyltransferase</fullName>
    </submittedName>
</protein>
<gene>
    <name evidence="7" type="ORF">C5E45_02485</name>
</gene>
<dbReference type="AlphaFoldDB" id="A0A2S6AXK4"/>
<sequence>MIDHAAGNPAPSTAKDLPRSAVALVDAVSPVERELIGGWLAEGGIAAELGIDAPVTQIDLDAAAVAARLVGRRDDPMVIPIRVLWLPPERDGVRRTTFADLALLSDPRRPHRLLQRRLVAKAPDRHLILTGQPARLSDLRANNPGVAENSEPFARAIVRAGTVALERAERSVIGDRYKVPRMVVEEILDFPDFLRRLDTIATETGTEPREVYRRAEKSLRELVAAQSRLISDLFTQAMRPVHASAWKIDCDRSGLAALRRLNRNYPLVFLPSHRSYVDAFVLGDALARNDFPPNHVIGGVNLSFWPMGPIARRTGTVFIRRSFGDDEIYKAVVEEYFAYLLAKRFNLEWYFEGGRTRTGKLRPPRFGLLNYLASAIRSRRIDDVMLVPVSITYERLNELGSIATEQVGGVKKPEGLTWLARYIRSQQHSAGRVYVRFGAPLSARDRLAAHGDPMQPIEEPLAPNPEDVSDRQRKAVQRLAFEVAVGINAVTPVTVNALVTLALLGVHERALTLGEVRRTLEPVCGYIERRALPTGELDTLRDDQGLAVVLGQLSLTKVVTVYRGGLEPVYSIEAGAHLEAAFYRNSAVHWFVDRAILELAILEVADEQAGAAPGIEVIWDAAYRLRDLLKFEFFFPDRVEFAAAMNAELLLLDPHWEQRASAAELVCALADSGFIMAHRVVRSFFDAQLVVAERLAAADPAAPLDRTQFIDECLAVGRQMLLQQRLHSTESVSSELFSSAVKLAENQGLLDPGTPDLAQRRREFADELRTIGIRISRAAALDPSNRAPQGTV</sequence>
<dbReference type="PANTHER" id="PTHR12563">
    <property type="entry name" value="GLYCEROL-3-PHOSPHATE ACYLTRANSFERASE"/>
    <property type="match status" value="1"/>
</dbReference>
<dbReference type="SUPFAM" id="SSF69593">
    <property type="entry name" value="Glycerol-3-phosphate (1)-acyltransferase"/>
    <property type="match status" value="1"/>
</dbReference>
<organism evidence="7 8">
    <name type="scientific">Nocardia nova</name>
    <dbReference type="NCBI Taxonomy" id="37330"/>
    <lineage>
        <taxon>Bacteria</taxon>
        <taxon>Bacillati</taxon>
        <taxon>Actinomycetota</taxon>
        <taxon>Actinomycetes</taxon>
        <taxon>Mycobacteriales</taxon>
        <taxon>Nocardiaceae</taxon>
        <taxon>Nocardia</taxon>
    </lineage>
</organism>
<dbReference type="RefSeq" id="WP_104373947.1">
    <property type="nucleotide sequence ID" value="NZ_PSZC01000001.1"/>
</dbReference>
<evidence type="ECO:0000256" key="2">
    <source>
        <dbReference type="ARBA" id="ARBA00007937"/>
    </source>
</evidence>
<evidence type="ECO:0000313" key="8">
    <source>
        <dbReference type="Proteomes" id="UP000239874"/>
    </source>
</evidence>
<dbReference type="InterPro" id="IPR022284">
    <property type="entry name" value="GPAT/DHAPAT"/>
</dbReference>
<comment type="caution">
    <text evidence="7">The sequence shown here is derived from an EMBL/GenBank/DDBJ whole genome shotgun (WGS) entry which is preliminary data.</text>
</comment>
<dbReference type="Pfam" id="PF19277">
    <property type="entry name" value="GPAT_C"/>
    <property type="match status" value="1"/>
</dbReference>
<feature type="domain" description="Phospholipid/glycerol acyltransferase" evidence="6">
    <location>
        <begin position="267"/>
        <end position="394"/>
    </location>
</feature>
<dbReference type="InterPro" id="IPR002123">
    <property type="entry name" value="Plipid/glycerol_acylTrfase"/>
</dbReference>
<dbReference type="GO" id="GO:0012505">
    <property type="term" value="C:endomembrane system"/>
    <property type="evidence" value="ECO:0007669"/>
    <property type="project" value="UniProtKB-SubCell"/>
</dbReference>
<dbReference type="InterPro" id="IPR041728">
    <property type="entry name" value="GPAT/DHAPAT_LPLAT"/>
</dbReference>
<dbReference type="OrthoDB" id="335193at2"/>
<keyword evidence="5 7" id="KW-0012">Acyltransferase</keyword>
<comment type="similarity">
    <text evidence="2">Belongs to the GPAT/DAPAT family.</text>
</comment>
<dbReference type="SMART" id="SM00563">
    <property type="entry name" value="PlsC"/>
    <property type="match status" value="1"/>
</dbReference>
<evidence type="ECO:0000256" key="5">
    <source>
        <dbReference type="ARBA" id="ARBA00023315"/>
    </source>
</evidence>
<dbReference type="CDD" id="cd07993">
    <property type="entry name" value="LPLAT_DHAPAT-like"/>
    <property type="match status" value="1"/>
</dbReference>
<evidence type="ECO:0000256" key="1">
    <source>
        <dbReference type="ARBA" id="ARBA00004184"/>
    </source>
</evidence>